<dbReference type="InterPro" id="IPR022265">
    <property type="entry name" value="CHP03790"/>
</dbReference>
<evidence type="ECO:0000256" key="2">
    <source>
        <dbReference type="SAM" id="Phobius"/>
    </source>
</evidence>
<protein>
    <recommendedName>
        <fullName evidence="5">TIGR03790 family protein</fullName>
    </recommendedName>
</protein>
<proteinExistence type="predicted"/>
<keyword evidence="2" id="KW-0812">Transmembrane</keyword>
<organism evidence="3 4">
    <name type="scientific">Candidatus Nitrospira inopinata</name>
    <dbReference type="NCBI Taxonomy" id="1715989"/>
    <lineage>
        <taxon>Bacteria</taxon>
        <taxon>Pseudomonadati</taxon>
        <taxon>Nitrospirota</taxon>
        <taxon>Nitrospiria</taxon>
        <taxon>Nitrospirales</taxon>
        <taxon>Nitrospiraceae</taxon>
        <taxon>Nitrospira</taxon>
    </lineage>
</organism>
<evidence type="ECO:0008006" key="5">
    <source>
        <dbReference type="Google" id="ProtNLM"/>
    </source>
</evidence>
<keyword evidence="2" id="KW-1133">Transmembrane helix</keyword>
<evidence type="ECO:0000256" key="1">
    <source>
        <dbReference type="SAM" id="Coils"/>
    </source>
</evidence>
<feature type="transmembrane region" description="Helical" evidence="2">
    <location>
        <begin position="29"/>
        <end position="55"/>
    </location>
</feature>
<dbReference type="EMBL" id="LN885086">
    <property type="protein sequence ID" value="CUQ65430.1"/>
    <property type="molecule type" value="Genomic_DNA"/>
</dbReference>
<sequence length="630" mass="69940">MTGPARSLASFLLSQRPCHIAQLSFTPGLLYSACVIGLALRFLLTITLGFMSVWAPLAHATLEPQHVVILANAASADSLAVARHYAARRNIPEDHIIALALPLRESLSRRDYEELVVAPLRRSLEERRLASSIRVIVTTYGIPLRVNAPELSDEERRLLADAQSRVKASKARLEQLHSELAKLAALDSPPPPPSTGQVVLEAAKAALLLSQIDNSWRTALERVRHQGGTEAGQKAIAEFLQLTQQYGGWAMLLPRRLGPQQPPPIPEPPQASAWRTLLERTIPLWTGLPHRPLPADRQLIYRWAERLFGVRGVLELASAEVDLLTAGHADASFDSELSLLWWDPGLYSVAWRWNSPLFEDAVPRPDDPPILMVSRLDAPTVELTKGLVDKALDAERFGLRGTVYFDARGLQPDGPTDTYGVYDHSLREAATLVKDLSAYHVVLDQAEPTMASMPNVALYIGWYRLRSYEDVFSFNPGAIGYHMASAEAVTIHDPNERGWCKNALGRGITATLGSVGEPYLDAFPEPARFTRLLLSGKYPLVEVYYLTSRYVSWRMVLFGDPLYKPPVDQPRPSAARSLRLPVAPSERPMGHPPTLLEQSRRAYLQRLETLVSILQRIETERPETEGPGSP</sequence>
<dbReference type="NCBIfam" id="TIGR03790">
    <property type="entry name" value="TIGR03790 family protein"/>
    <property type="match status" value="2"/>
</dbReference>
<name>A0A0S4KSQ7_9BACT</name>
<evidence type="ECO:0000313" key="3">
    <source>
        <dbReference type="EMBL" id="CUQ65430.1"/>
    </source>
</evidence>
<dbReference type="KEGG" id="nio:NITINOP_0454"/>
<dbReference type="STRING" id="1715989.NITINOP_0454"/>
<accession>A0A0S4KSQ7</accession>
<dbReference type="Proteomes" id="UP000066284">
    <property type="component" value="Chromosome 1"/>
</dbReference>
<keyword evidence="2" id="KW-0472">Membrane</keyword>
<gene>
    <name evidence="3" type="ORF">NITINOP_0454</name>
</gene>
<reference evidence="4" key="1">
    <citation type="submission" date="2015-09" db="EMBL/GenBank/DDBJ databases">
        <authorList>
            <person name="Daims H."/>
        </authorList>
    </citation>
    <scope>NUCLEOTIDE SEQUENCE [LARGE SCALE GENOMIC DNA]</scope>
</reference>
<evidence type="ECO:0000313" key="4">
    <source>
        <dbReference type="Proteomes" id="UP000066284"/>
    </source>
</evidence>
<keyword evidence="4" id="KW-1185">Reference proteome</keyword>
<dbReference type="AlphaFoldDB" id="A0A0S4KSQ7"/>
<keyword evidence="1" id="KW-0175">Coiled coil</keyword>
<feature type="coiled-coil region" evidence="1">
    <location>
        <begin position="159"/>
        <end position="186"/>
    </location>
</feature>